<accession>A0AC61NPR7</accession>
<sequence>MTIRAESINGKVKSKVQNIETYYVPFDELPIKKISTSSWLCTKVNSNAGGVYDIKKVWDGNPNTFWSSSWKPFYPLPYVIEIDMQKKYDIRKVVLQQRPKMKDLTKLTIDLSEDGENWVNLGEFTKGNIFNQELGGKDELVYKKGFFFGQFLRITIPESGRGGGKTSVCIAEIEVHALQ</sequence>
<protein>
    <submittedName>
        <fullName evidence="1">Discoidin domain-containing protein</fullName>
    </submittedName>
</protein>
<name>A0AC61NPR7_9BACT</name>
<dbReference type="Proteomes" id="UP000826212">
    <property type="component" value="Chromosome"/>
</dbReference>
<proteinExistence type="predicted"/>
<evidence type="ECO:0000313" key="2">
    <source>
        <dbReference type="Proteomes" id="UP000826212"/>
    </source>
</evidence>
<reference evidence="1" key="1">
    <citation type="submission" date="2021-08" db="EMBL/GenBank/DDBJ databases">
        <title>Novel anaerobic bacterium isolated from sea squirt in East Sea, Republic of Korea.</title>
        <authorList>
            <person name="Nguyen T.H."/>
            <person name="Li Z."/>
            <person name="Lee Y.-J."/>
            <person name="Ko J."/>
            <person name="Kim S.-G."/>
        </authorList>
    </citation>
    <scope>NUCLEOTIDE SEQUENCE</scope>
    <source>
        <strain evidence="1">KCTC 25031</strain>
    </source>
</reference>
<evidence type="ECO:0000313" key="1">
    <source>
        <dbReference type="EMBL" id="QZE14592.1"/>
    </source>
</evidence>
<organism evidence="1 2">
    <name type="scientific">Halosquirtibacter laminarini</name>
    <dbReference type="NCBI Taxonomy" id="3374600"/>
    <lineage>
        <taxon>Bacteria</taxon>
        <taxon>Pseudomonadati</taxon>
        <taxon>Bacteroidota</taxon>
        <taxon>Bacteroidia</taxon>
        <taxon>Marinilabiliales</taxon>
        <taxon>Prolixibacteraceae</taxon>
        <taxon>Halosquirtibacter</taxon>
    </lineage>
</organism>
<dbReference type="EMBL" id="CP081303">
    <property type="protein sequence ID" value="QZE14592.1"/>
    <property type="molecule type" value="Genomic_DNA"/>
</dbReference>
<keyword evidence="2" id="KW-1185">Reference proteome</keyword>
<gene>
    <name evidence="1" type="ORF">K4L44_01600</name>
</gene>